<dbReference type="InterPro" id="IPR004843">
    <property type="entry name" value="Calcineurin-like_PHP"/>
</dbReference>
<proteinExistence type="predicted"/>
<dbReference type="EMBL" id="AZGC01000053">
    <property type="protein sequence ID" value="KRL92635.1"/>
    <property type="molecule type" value="Genomic_DNA"/>
</dbReference>
<evidence type="ECO:0000313" key="3">
    <source>
        <dbReference type="Proteomes" id="UP000051084"/>
    </source>
</evidence>
<accession>A0A0R1URV6</accession>
<name>A0A0R1URV6_9LACO</name>
<reference evidence="2 3" key="1">
    <citation type="journal article" date="2015" name="Genome Announc.">
        <title>Expanding the biotechnology potential of lactobacilli through comparative genomics of 213 strains and associated genera.</title>
        <authorList>
            <person name="Sun Z."/>
            <person name="Harris H.M."/>
            <person name="McCann A."/>
            <person name="Guo C."/>
            <person name="Argimon S."/>
            <person name="Zhang W."/>
            <person name="Yang X."/>
            <person name="Jeffery I.B."/>
            <person name="Cooney J.C."/>
            <person name="Kagawa T.F."/>
            <person name="Liu W."/>
            <person name="Song Y."/>
            <person name="Salvetti E."/>
            <person name="Wrobel A."/>
            <person name="Rasinkangas P."/>
            <person name="Parkhill J."/>
            <person name="Rea M.C."/>
            <person name="O'Sullivan O."/>
            <person name="Ritari J."/>
            <person name="Douillard F.P."/>
            <person name="Paul Ross R."/>
            <person name="Yang R."/>
            <person name="Briner A.E."/>
            <person name="Felis G.E."/>
            <person name="de Vos W.M."/>
            <person name="Barrangou R."/>
            <person name="Klaenhammer T.R."/>
            <person name="Caufield P.W."/>
            <person name="Cui Y."/>
            <person name="Zhang H."/>
            <person name="O'Toole P.W."/>
        </authorList>
    </citation>
    <scope>NUCLEOTIDE SEQUENCE [LARGE SCALE GENOMIC DNA]</scope>
    <source>
        <strain evidence="2 3">DSM 18793</strain>
    </source>
</reference>
<organism evidence="2 3">
    <name type="scientific">Limosilactobacillus equigenerosi DSM 18793 = JCM 14505</name>
    <dbReference type="NCBI Taxonomy" id="1423742"/>
    <lineage>
        <taxon>Bacteria</taxon>
        <taxon>Bacillati</taxon>
        <taxon>Bacillota</taxon>
        <taxon>Bacilli</taxon>
        <taxon>Lactobacillales</taxon>
        <taxon>Lactobacillaceae</taxon>
        <taxon>Limosilactobacillus</taxon>
    </lineage>
</organism>
<dbReference type="Pfam" id="PF00149">
    <property type="entry name" value="Metallophos"/>
    <property type="match status" value="1"/>
</dbReference>
<feature type="domain" description="Calcineurin-like phosphoesterase" evidence="1">
    <location>
        <begin position="3"/>
        <end position="231"/>
    </location>
</feature>
<protein>
    <recommendedName>
        <fullName evidence="1">Calcineurin-like phosphoesterase domain-containing protein</fullName>
    </recommendedName>
</protein>
<dbReference type="OrthoDB" id="113290at2"/>
<evidence type="ECO:0000313" key="2">
    <source>
        <dbReference type="EMBL" id="KRL92635.1"/>
    </source>
</evidence>
<sequence>MLLAFSSDNHLDVNRLAVTDVLAQQATWLTEHHVDYYFHLGDLFNDFSRTQAYFQQLQLLAPQTTIKFLAGNHELVKHANYQRIQTATNQQYFHHQVLNLPGTNWQVIGLNGWYDYQFSSFAEQADIIKRWKQAYWLDSVADQPVSDFERNQIEVDWLKQALEQASQAQQQVLVATHFAPRAELLPSIPSHLDAKRTRAMEIMRAFYGSPQLGMSLQATVVQQVYYGHLHQATPWGRRQDKYQNVAVGVKRHRYNEWQADTFMEQWITKLKLKKIKKKGCKYR</sequence>
<dbReference type="SUPFAM" id="SSF56300">
    <property type="entry name" value="Metallo-dependent phosphatases"/>
    <property type="match status" value="1"/>
</dbReference>
<comment type="caution">
    <text evidence="2">The sequence shown here is derived from an EMBL/GenBank/DDBJ whole genome shotgun (WGS) entry which is preliminary data.</text>
</comment>
<keyword evidence="3" id="KW-1185">Reference proteome</keyword>
<evidence type="ECO:0000259" key="1">
    <source>
        <dbReference type="Pfam" id="PF00149"/>
    </source>
</evidence>
<dbReference type="Proteomes" id="UP000051084">
    <property type="component" value="Unassembled WGS sequence"/>
</dbReference>
<dbReference type="InterPro" id="IPR029052">
    <property type="entry name" value="Metallo-depent_PP-like"/>
</dbReference>
<dbReference type="RefSeq" id="WP_056995787.1">
    <property type="nucleotide sequence ID" value="NZ_AZGC01000053.1"/>
</dbReference>
<dbReference type="STRING" id="417373.GCA_001570685_01146"/>
<dbReference type="NCBIfam" id="TIGR03729">
    <property type="entry name" value="acc_ester"/>
    <property type="match status" value="1"/>
</dbReference>
<dbReference type="InterPro" id="IPR022302">
    <property type="entry name" value="Phosphoesterase_putative"/>
</dbReference>
<dbReference type="PATRIC" id="fig|1423742.4.peg.240"/>
<dbReference type="GO" id="GO:0016787">
    <property type="term" value="F:hydrolase activity"/>
    <property type="evidence" value="ECO:0007669"/>
    <property type="project" value="InterPro"/>
</dbReference>
<dbReference type="CDD" id="cd00838">
    <property type="entry name" value="MPP_superfamily"/>
    <property type="match status" value="1"/>
</dbReference>
<dbReference type="Gene3D" id="3.60.21.10">
    <property type="match status" value="1"/>
</dbReference>
<dbReference type="AlphaFoldDB" id="A0A0R1URV6"/>
<gene>
    <name evidence="2" type="ORF">FC21_GL000228</name>
</gene>